<evidence type="ECO:0000256" key="1">
    <source>
        <dbReference type="RuleBase" id="RU004349"/>
    </source>
</evidence>
<dbReference type="Gene3D" id="1.10.3370.10">
    <property type="entry name" value="SecY subunit domain"/>
    <property type="match status" value="1"/>
</dbReference>
<proteinExistence type="inferred from homology"/>
<evidence type="ECO:0000313" key="3">
    <source>
        <dbReference type="Proteomes" id="UP000005239"/>
    </source>
</evidence>
<keyword evidence="3" id="KW-1185">Reference proteome</keyword>
<protein>
    <submittedName>
        <fullName evidence="2">Uncharacterized protein</fullName>
    </submittedName>
</protein>
<accession>A0A2A6BYI1</accession>
<organism evidence="2 3">
    <name type="scientific">Pristionchus pacificus</name>
    <name type="common">Parasitic nematode worm</name>
    <dbReference type="NCBI Taxonomy" id="54126"/>
    <lineage>
        <taxon>Eukaryota</taxon>
        <taxon>Metazoa</taxon>
        <taxon>Ecdysozoa</taxon>
        <taxon>Nematoda</taxon>
        <taxon>Chromadorea</taxon>
        <taxon>Rhabditida</taxon>
        <taxon>Rhabditina</taxon>
        <taxon>Diplogasteromorpha</taxon>
        <taxon>Diplogasteroidea</taxon>
        <taxon>Neodiplogasteridae</taxon>
        <taxon>Pristionchus</taxon>
    </lineage>
</organism>
<dbReference type="PANTHER" id="PTHR10906">
    <property type="entry name" value="SECY/SEC61-ALPHA FAMILY MEMBER"/>
    <property type="match status" value="1"/>
</dbReference>
<dbReference type="GO" id="GO:0008320">
    <property type="term" value="F:protein transmembrane transporter activity"/>
    <property type="evidence" value="ECO:0000318"/>
    <property type="project" value="GO_Central"/>
</dbReference>
<dbReference type="Proteomes" id="UP000005239">
    <property type="component" value="Unassembled WGS sequence"/>
</dbReference>
<dbReference type="GO" id="GO:0043022">
    <property type="term" value="F:ribosome binding"/>
    <property type="evidence" value="ECO:0000318"/>
    <property type="project" value="GO_Central"/>
</dbReference>
<dbReference type="EnsemblMetazoa" id="PPA39763.1">
    <property type="protein sequence ID" value="PPA39763.1"/>
    <property type="gene ID" value="WBGene00278132"/>
</dbReference>
<reference evidence="2" key="2">
    <citation type="submission" date="2022-06" db="UniProtKB">
        <authorList>
            <consortium name="EnsemblMetazoa"/>
        </authorList>
    </citation>
    <scope>IDENTIFICATION</scope>
    <source>
        <strain evidence="2">PS312</strain>
    </source>
</reference>
<dbReference type="SUPFAM" id="SSF103491">
    <property type="entry name" value="Preprotein translocase SecY subunit"/>
    <property type="match status" value="1"/>
</dbReference>
<dbReference type="InterPro" id="IPR023201">
    <property type="entry name" value="SecY_dom_sf"/>
</dbReference>
<dbReference type="Pfam" id="PF00344">
    <property type="entry name" value="SecY"/>
    <property type="match status" value="1"/>
</dbReference>
<dbReference type="AlphaFoldDB" id="A0A2A6BYI1"/>
<reference evidence="3" key="1">
    <citation type="journal article" date="2008" name="Nat. Genet.">
        <title>The Pristionchus pacificus genome provides a unique perspective on nematode lifestyle and parasitism.</title>
        <authorList>
            <person name="Dieterich C."/>
            <person name="Clifton S.W."/>
            <person name="Schuster L.N."/>
            <person name="Chinwalla A."/>
            <person name="Delehaunty K."/>
            <person name="Dinkelacker I."/>
            <person name="Fulton L."/>
            <person name="Fulton R."/>
            <person name="Godfrey J."/>
            <person name="Minx P."/>
            <person name="Mitreva M."/>
            <person name="Roeseler W."/>
            <person name="Tian H."/>
            <person name="Witte H."/>
            <person name="Yang S.P."/>
            <person name="Wilson R.K."/>
            <person name="Sommer R.J."/>
        </authorList>
    </citation>
    <scope>NUCLEOTIDE SEQUENCE [LARGE SCALE GENOMIC DNA]</scope>
    <source>
        <strain evidence="3">PS312</strain>
    </source>
</reference>
<dbReference type="GO" id="GO:0031204">
    <property type="term" value="P:post-translational protein targeting to membrane, translocation"/>
    <property type="evidence" value="ECO:0000318"/>
    <property type="project" value="GO_Central"/>
</dbReference>
<gene>
    <name evidence="2" type="primary">WBGene00278132</name>
</gene>
<evidence type="ECO:0000313" key="2">
    <source>
        <dbReference type="EnsemblMetazoa" id="PPA39763.1"/>
    </source>
</evidence>
<name>A0A2A6BYI1_PRIPA</name>
<dbReference type="OrthoDB" id="420669at2759"/>
<sequence length="247" mass="27539">MAQTPKEDKKTLILLRRRATGSLSGVARARAIETTPSTRIIVGNAFIKKQRKRAKGDDENEEKVRALREAFYRQNLPNLMNLMATVLVFAVVIYFHGLRVDLPIKSARYSVQYSSYPIKLFYTSNIPIILQSALVSNLYVISQMLASKFGGNILVNLLGTWSDASGPCALFSRTWIDVSGSSAKDVAKQLKEQAMVMPSLSFILDDVDRRSIPSSSFPLSFPWQRPRSCNGNWVTANMEAGSLPTCR</sequence>
<dbReference type="GO" id="GO:0006616">
    <property type="term" value="P:SRP-dependent cotranslational protein targeting to membrane, translocation"/>
    <property type="evidence" value="ECO:0000318"/>
    <property type="project" value="GO_Central"/>
</dbReference>
<dbReference type="GO" id="GO:0005048">
    <property type="term" value="F:signal sequence binding"/>
    <property type="evidence" value="ECO:0000318"/>
    <property type="project" value="GO_Central"/>
</dbReference>
<accession>A0A8R1YYX2</accession>
<dbReference type="InterPro" id="IPR002208">
    <property type="entry name" value="SecY/SEC61-alpha"/>
</dbReference>
<comment type="similarity">
    <text evidence="1">Belongs to the SecY/SEC61-alpha family.</text>
</comment>
<dbReference type="GO" id="GO:0005784">
    <property type="term" value="C:Sec61 translocon complex"/>
    <property type="evidence" value="ECO:0000318"/>
    <property type="project" value="GO_Central"/>
</dbReference>